<dbReference type="InterPro" id="IPR050739">
    <property type="entry name" value="MFP"/>
</dbReference>
<comment type="subcellular location">
    <subcellularLocation>
        <location evidence="1">Membrane</location>
        <topology evidence="1">Single-pass membrane protein</topology>
    </subcellularLocation>
</comment>
<reference evidence="12" key="1">
    <citation type="submission" date="2018-02" db="EMBL/GenBank/DDBJ databases">
        <authorList>
            <person name="Hausmann B."/>
        </authorList>
    </citation>
    <scope>NUCLEOTIDE SEQUENCE [LARGE SCALE GENOMIC DNA]</scope>
    <source>
        <strain evidence="12">Peat soil MAG SbA1</strain>
    </source>
</reference>
<dbReference type="Gene3D" id="2.40.30.170">
    <property type="match status" value="1"/>
</dbReference>
<feature type="domain" description="Multidrug resistance protein MdtA-like barrel-sandwich hybrid" evidence="9">
    <location>
        <begin position="80"/>
        <end position="320"/>
    </location>
</feature>
<dbReference type="InterPro" id="IPR058624">
    <property type="entry name" value="MdtA-like_HH"/>
</dbReference>
<dbReference type="PANTHER" id="PTHR30386:SF26">
    <property type="entry name" value="TRANSPORT PROTEIN COMB"/>
    <property type="match status" value="1"/>
</dbReference>
<dbReference type="Gene3D" id="2.40.50.100">
    <property type="match status" value="1"/>
</dbReference>
<evidence type="ECO:0000256" key="3">
    <source>
        <dbReference type="ARBA" id="ARBA00022989"/>
    </source>
</evidence>
<evidence type="ECO:0000256" key="4">
    <source>
        <dbReference type="ARBA" id="ARBA00023136"/>
    </source>
</evidence>
<evidence type="ECO:0000313" key="11">
    <source>
        <dbReference type="EMBL" id="SPF47103.1"/>
    </source>
</evidence>
<evidence type="ECO:0000256" key="5">
    <source>
        <dbReference type="SAM" id="Coils"/>
    </source>
</evidence>
<dbReference type="Pfam" id="PF25876">
    <property type="entry name" value="HH_MFP_RND"/>
    <property type="match status" value="1"/>
</dbReference>
<evidence type="ECO:0000259" key="9">
    <source>
        <dbReference type="Pfam" id="PF25917"/>
    </source>
</evidence>
<dbReference type="InterPro" id="IPR058625">
    <property type="entry name" value="MdtA-like_BSH"/>
</dbReference>
<dbReference type="PRINTS" id="PR01490">
    <property type="entry name" value="RTXTOXIND"/>
</dbReference>
<evidence type="ECO:0000259" key="8">
    <source>
        <dbReference type="Pfam" id="PF25876"/>
    </source>
</evidence>
<dbReference type="Pfam" id="PF25917">
    <property type="entry name" value="BSH_RND"/>
    <property type="match status" value="1"/>
</dbReference>
<name>A0A2U3L5B2_9BACT</name>
<keyword evidence="4 7" id="KW-0472">Membrane</keyword>
<feature type="coiled-coil region" evidence="5">
    <location>
        <begin position="164"/>
        <end position="198"/>
    </location>
</feature>
<feature type="transmembrane region" description="Helical" evidence="7">
    <location>
        <begin position="41"/>
        <end position="63"/>
    </location>
</feature>
<feature type="coiled-coil region" evidence="5">
    <location>
        <begin position="223"/>
        <end position="288"/>
    </location>
</feature>
<keyword evidence="5" id="KW-0175">Coiled coil</keyword>
<keyword evidence="2 7" id="KW-0812">Transmembrane</keyword>
<feature type="domain" description="p-hydroxybenzoic acid efflux pump subunit AaeA-like beta-barrel" evidence="10">
    <location>
        <begin position="329"/>
        <end position="414"/>
    </location>
</feature>
<proteinExistence type="predicted"/>
<evidence type="ECO:0000256" key="1">
    <source>
        <dbReference type="ARBA" id="ARBA00004167"/>
    </source>
</evidence>
<keyword evidence="3 7" id="KW-1133">Transmembrane helix</keyword>
<evidence type="ECO:0000256" key="7">
    <source>
        <dbReference type="SAM" id="Phobius"/>
    </source>
</evidence>
<dbReference type="InterPro" id="IPR058634">
    <property type="entry name" value="AaeA-lik-b-barrel"/>
</dbReference>
<feature type="region of interest" description="Disordered" evidence="6">
    <location>
        <begin position="401"/>
        <end position="423"/>
    </location>
</feature>
<dbReference type="SUPFAM" id="SSF111369">
    <property type="entry name" value="HlyD-like secretion proteins"/>
    <property type="match status" value="3"/>
</dbReference>
<dbReference type="Proteomes" id="UP000238701">
    <property type="component" value="Unassembled WGS sequence"/>
</dbReference>
<evidence type="ECO:0000259" key="10">
    <source>
        <dbReference type="Pfam" id="PF25963"/>
    </source>
</evidence>
<organism evidence="11 12">
    <name type="scientific">Candidatus Sulfotelmatobacter kueseliae</name>
    <dbReference type="NCBI Taxonomy" id="2042962"/>
    <lineage>
        <taxon>Bacteria</taxon>
        <taxon>Pseudomonadati</taxon>
        <taxon>Acidobacteriota</taxon>
        <taxon>Terriglobia</taxon>
        <taxon>Terriglobales</taxon>
        <taxon>Candidatus Korobacteraceae</taxon>
        <taxon>Candidatus Sulfotelmatobacter</taxon>
    </lineage>
</organism>
<dbReference type="GO" id="GO:0016020">
    <property type="term" value="C:membrane"/>
    <property type="evidence" value="ECO:0007669"/>
    <property type="project" value="UniProtKB-SubCell"/>
</dbReference>
<dbReference type="OrthoDB" id="9811754at2"/>
<dbReference type="Pfam" id="PF25963">
    <property type="entry name" value="Beta-barrel_AAEA"/>
    <property type="match status" value="1"/>
</dbReference>
<dbReference type="Gene3D" id="1.10.287.470">
    <property type="entry name" value="Helix hairpin bin"/>
    <property type="match status" value="1"/>
</dbReference>
<evidence type="ECO:0000313" key="12">
    <source>
        <dbReference type="Proteomes" id="UP000238701"/>
    </source>
</evidence>
<gene>
    <name evidence="11" type="ORF">SBA1_710019</name>
</gene>
<dbReference type="PANTHER" id="PTHR30386">
    <property type="entry name" value="MEMBRANE FUSION SUBUNIT OF EMRAB-TOLC MULTIDRUG EFFLUX PUMP"/>
    <property type="match status" value="1"/>
</dbReference>
<protein>
    <submittedName>
        <fullName evidence="11">Secretion protein HlyD family protein</fullName>
    </submittedName>
</protein>
<sequence length="423" mass="45723">MPQTTQSPPAEVARPEPSTKPLPATEEDFHRRPGRTDSKEFRIGVTIAVLVLLVVGFFVYRYATSYESTDDAQVDGHVNSISARVSGHVTKLNVEDNQYVQAGTVLVEIDPADYQVAYERAKADFEDAQAAAVAAGVNVPILSVNTSSQVSVTEADVNNAGAGIQAAQQQFEAAKAQLQEAEANNVKAQNDLVRYKLLVDKQEISQQQYDQATAAAAASKAAVEAARASAQAAQQQVTQAQGRLVQAEANWRSANTAPRQMQVIRARAAAALADAQRKKADLDQAQLNLQYTKIIAPVNGVVSDRTVEVGQNVAPGQELMKLINLDDIWITANFKETQLRKMKVGQRAEAEVDANGRTYKGKVDSIAAGSGARFSLLPPENATGNYVKVVQRIPVKIVLDPGSNNDHQLRPGMSVEPKVWTRE</sequence>
<dbReference type="AlphaFoldDB" id="A0A2U3L5B2"/>
<dbReference type="GO" id="GO:0055085">
    <property type="term" value="P:transmembrane transport"/>
    <property type="evidence" value="ECO:0007669"/>
    <property type="project" value="InterPro"/>
</dbReference>
<evidence type="ECO:0000256" key="6">
    <source>
        <dbReference type="SAM" id="MobiDB-lite"/>
    </source>
</evidence>
<accession>A0A2U3L5B2</accession>
<evidence type="ECO:0000256" key="2">
    <source>
        <dbReference type="ARBA" id="ARBA00022692"/>
    </source>
</evidence>
<dbReference type="EMBL" id="OMOD01000168">
    <property type="protein sequence ID" value="SPF47103.1"/>
    <property type="molecule type" value="Genomic_DNA"/>
</dbReference>
<feature type="domain" description="Multidrug resistance protein MdtA-like alpha-helical hairpin" evidence="8">
    <location>
        <begin position="172"/>
        <end position="239"/>
    </location>
</feature>
<feature type="region of interest" description="Disordered" evidence="6">
    <location>
        <begin position="1"/>
        <end position="35"/>
    </location>
</feature>